<reference evidence="1 2" key="1">
    <citation type="submission" date="2019-03" db="EMBL/GenBank/DDBJ databases">
        <title>Burkholderia cepacia outbreak.</title>
        <authorList>
            <person name="Farzana R."/>
            <person name="Walsh T.R."/>
        </authorList>
    </citation>
    <scope>NUCLEOTIDE SEQUENCE [LARGE SCALE GENOMIC DNA]</scope>
    <source>
        <strain evidence="2">d13</strain>
    </source>
</reference>
<gene>
    <name evidence="1" type="ORF">E3D37_02050</name>
</gene>
<sequence>MDASRRMLVVFYSRSETTAGLARRLAAALGADCERLRELDDRRRAGAIGYLRSLADVIRQRAAELRPTVSSPSAYDVVVLGTPIWAGRASTPVSTWLARHGHELHATAFFCTMGLRGDLTAFGQMQALARQRPIATCAISARDIGHGLASRKLARFVRSIARRLAVRERRLLDRCGPRRTPA</sequence>
<dbReference type="SUPFAM" id="SSF52218">
    <property type="entry name" value="Flavoproteins"/>
    <property type="match status" value="1"/>
</dbReference>
<organism evidence="1 2">
    <name type="scientific">Burkholderia cepacia</name>
    <name type="common">Pseudomonas cepacia</name>
    <dbReference type="NCBI Taxonomy" id="292"/>
    <lineage>
        <taxon>Bacteria</taxon>
        <taxon>Pseudomonadati</taxon>
        <taxon>Pseudomonadota</taxon>
        <taxon>Betaproteobacteria</taxon>
        <taxon>Burkholderiales</taxon>
        <taxon>Burkholderiaceae</taxon>
        <taxon>Burkholderia</taxon>
        <taxon>Burkholderia cepacia complex</taxon>
    </lineage>
</organism>
<dbReference type="Proteomes" id="UP000298234">
    <property type="component" value="Unassembled WGS sequence"/>
</dbReference>
<name>A0AAX2RUJ5_BURCE</name>
<evidence type="ECO:0000313" key="1">
    <source>
        <dbReference type="EMBL" id="TEU53898.1"/>
    </source>
</evidence>
<dbReference type="PANTHER" id="PTHR39201:SF1">
    <property type="entry name" value="FLAVODOXIN-LIKE DOMAIN-CONTAINING PROTEIN"/>
    <property type="match status" value="1"/>
</dbReference>
<protein>
    <submittedName>
        <fullName evidence="1">Flavodoxin</fullName>
    </submittedName>
</protein>
<dbReference type="RefSeq" id="WP_091922973.1">
    <property type="nucleotide sequence ID" value="NZ_CADEVB010000002.1"/>
</dbReference>
<dbReference type="InterPro" id="IPR029039">
    <property type="entry name" value="Flavoprotein-like_sf"/>
</dbReference>
<dbReference type="Gene3D" id="3.40.50.360">
    <property type="match status" value="1"/>
</dbReference>
<comment type="caution">
    <text evidence="1">The sequence shown here is derived from an EMBL/GenBank/DDBJ whole genome shotgun (WGS) entry which is preliminary data.</text>
</comment>
<dbReference type="GO" id="GO:0010181">
    <property type="term" value="F:FMN binding"/>
    <property type="evidence" value="ECO:0007669"/>
    <property type="project" value="InterPro"/>
</dbReference>
<dbReference type="AlphaFoldDB" id="A0AAX2RUJ5"/>
<accession>A0AAX2RUJ5</accession>
<dbReference type="PANTHER" id="PTHR39201">
    <property type="entry name" value="EXPORTED PROTEIN-RELATED"/>
    <property type="match status" value="1"/>
</dbReference>
<dbReference type="EMBL" id="SNSQ01000002">
    <property type="protein sequence ID" value="TEU53898.1"/>
    <property type="molecule type" value="Genomic_DNA"/>
</dbReference>
<proteinExistence type="predicted"/>
<evidence type="ECO:0000313" key="2">
    <source>
        <dbReference type="Proteomes" id="UP000298234"/>
    </source>
</evidence>